<dbReference type="RefSeq" id="WP_209850460.1">
    <property type="nucleotide sequence ID" value="NZ_JAGGJV010000002.1"/>
</dbReference>
<dbReference type="Gene3D" id="3.90.1150.10">
    <property type="entry name" value="Aspartate Aminotransferase, domain 1"/>
    <property type="match status" value="1"/>
</dbReference>
<comment type="caution">
    <text evidence="3">The sequence shown here is derived from an EMBL/GenBank/DDBJ whole genome shotgun (WGS) entry which is preliminary data.</text>
</comment>
<dbReference type="SUPFAM" id="SSF53383">
    <property type="entry name" value="PLP-dependent transferases"/>
    <property type="match status" value="1"/>
</dbReference>
<evidence type="ECO:0000313" key="4">
    <source>
        <dbReference type="Proteomes" id="UP000823786"/>
    </source>
</evidence>
<comment type="similarity">
    <text evidence="1 2">Belongs to the DegT/DnrJ/EryC1 family.</text>
</comment>
<keyword evidence="4" id="KW-1185">Reference proteome</keyword>
<dbReference type="PANTHER" id="PTHR30244">
    <property type="entry name" value="TRANSAMINASE"/>
    <property type="match status" value="1"/>
</dbReference>
<protein>
    <submittedName>
        <fullName evidence="3">Perosamine synthetase</fullName>
        <ecNumber evidence="3">2.6.1.102</ecNumber>
    </submittedName>
</protein>
<reference evidence="3 4" key="1">
    <citation type="submission" date="2021-03" db="EMBL/GenBank/DDBJ databases">
        <title>Genomic Encyclopedia of Type Strains, Phase IV (KMG-IV): sequencing the most valuable type-strain genomes for metagenomic binning, comparative biology and taxonomic classification.</title>
        <authorList>
            <person name="Goeker M."/>
        </authorList>
    </citation>
    <scope>NUCLEOTIDE SEQUENCE [LARGE SCALE GENOMIC DNA]</scope>
    <source>
        <strain evidence="3 4">DSM 26427</strain>
    </source>
</reference>
<dbReference type="PANTHER" id="PTHR30244:SF34">
    <property type="entry name" value="DTDP-4-AMINO-4,6-DIDEOXYGALACTOSE TRANSAMINASE"/>
    <property type="match status" value="1"/>
</dbReference>
<dbReference type="Proteomes" id="UP000823786">
    <property type="component" value="Unassembled WGS sequence"/>
</dbReference>
<dbReference type="EC" id="2.6.1.102" evidence="3"/>
<evidence type="ECO:0000256" key="2">
    <source>
        <dbReference type="RuleBase" id="RU004508"/>
    </source>
</evidence>
<dbReference type="CDD" id="cd00616">
    <property type="entry name" value="AHBA_syn"/>
    <property type="match status" value="1"/>
</dbReference>
<evidence type="ECO:0000313" key="3">
    <source>
        <dbReference type="EMBL" id="MBP1858237.1"/>
    </source>
</evidence>
<gene>
    <name evidence="3" type="ORF">J2Z75_001733</name>
</gene>
<dbReference type="Gene3D" id="3.40.640.10">
    <property type="entry name" value="Type I PLP-dependent aspartate aminotransferase-like (Major domain)"/>
    <property type="match status" value="1"/>
</dbReference>
<dbReference type="EMBL" id="JAGGJV010000002">
    <property type="protein sequence ID" value="MBP1858237.1"/>
    <property type="molecule type" value="Genomic_DNA"/>
</dbReference>
<keyword evidence="2" id="KW-0663">Pyridoxal phosphate</keyword>
<organism evidence="3 4">
    <name type="scientific">Rhizobium herbae</name>
    <dbReference type="NCBI Taxonomy" id="508661"/>
    <lineage>
        <taxon>Bacteria</taxon>
        <taxon>Pseudomonadati</taxon>
        <taxon>Pseudomonadota</taxon>
        <taxon>Alphaproteobacteria</taxon>
        <taxon>Hyphomicrobiales</taxon>
        <taxon>Rhizobiaceae</taxon>
        <taxon>Rhizobium/Agrobacterium group</taxon>
        <taxon>Rhizobium</taxon>
    </lineage>
</organism>
<keyword evidence="3" id="KW-0032">Aminotransferase</keyword>
<dbReference type="GO" id="GO:0102933">
    <property type="term" value="F:GDP-4-dehydro-6-deoxy-D-mannose-4-aminotransferase activity"/>
    <property type="evidence" value="ECO:0007669"/>
    <property type="project" value="UniProtKB-EC"/>
</dbReference>
<name>A0ABS4EJW9_9HYPH</name>
<accession>A0ABS4EJW9</accession>
<dbReference type="InterPro" id="IPR000653">
    <property type="entry name" value="DegT/StrS_aminotransferase"/>
</dbReference>
<evidence type="ECO:0000256" key="1">
    <source>
        <dbReference type="ARBA" id="ARBA00037999"/>
    </source>
</evidence>
<dbReference type="Pfam" id="PF01041">
    <property type="entry name" value="DegT_DnrJ_EryC1"/>
    <property type="match status" value="1"/>
</dbReference>
<dbReference type="InterPro" id="IPR015421">
    <property type="entry name" value="PyrdxlP-dep_Trfase_major"/>
</dbReference>
<keyword evidence="3" id="KW-0808">Transferase</keyword>
<dbReference type="PIRSF" id="PIRSF000390">
    <property type="entry name" value="PLP_StrS"/>
    <property type="match status" value="1"/>
</dbReference>
<dbReference type="InterPro" id="IPR015422">
    <property type="entry name" value="PyrdxlP-dep_Trfase_small"/>
</dbReference>
<dbReference type="InterPro" id="IPR015424">
    <property type="entry name" value="PyrdxlP-dep_Trfase"/>
</dbReference>
<proteinExistence type="inferred from homology"/>
<sequence>MTAKTSRICYTKPSITELEVEYATDAAANGWGDRCYDYIVRFENGFRQHLGVAHAIATSSCTGAMHMGLAAIGIGHGDEVILADTNWIATAAPVVHLGATPVFVDILPDSWCIDPEDVERHITPKTKAIVATHIYGNLCDMDRLLDIGRRHGIPVIEDAAEAIGSVWRGRRAGSMGTFGTFSFHGTKTLTTGEGGMFVTSDAALFEKVLTSSNHGRARSQKKQFWPDDVGFKYKMSNIQAALGCGQLERIDGLIARKREILASYADRFKAYQSISLNPEAPGTENGAWMPTAVFDRDIGITREMLQQAFSAANIDARVFFHPLTSLPMFPEKRGNRHAWDIPERAINLPSYHDMTEVEIGRVTDVIIGLLDSCSVGETPLVKSA</sequence>